<organism evidence="1 2">
    <name type="scientific">Sparassis crispa</name>
    <dbReference type="NCBI Taxonomy" id="139825"/>
    <lineage>
        <taxon>Eukaryota</taxon>
        <taxon>Fungi</taxon>
        <taxon>Dikarya</taxon>
        <taxon>Basidiomycota</taxon>
        <taxon>Agaricomycotina</taxon>
        <taxon>Agaricomycetes</taxon>
        <taxon>Polyporales</taxon>
        <taxon>Sparassidaceae</taxon>
        <taxon>Sparassis</taxon>
    </lineage>
</organism>
<keyword evidence="2" id="KW-1185">Reference proteome</keyword>
<comment type="caution">
    <text evidence="1">The sequence shown here is derived from an EMBL/GenBank/DDBJ whole genome shotgun (WGS) entry which is preliminary data.</text>
</comment>
<dbReference type="Proteomes" id="UP000287166">
    <property type="component" value="Unassembled WGS sequence"/>
</dbReference>
<dbReference type="GeneID" id="38785218"/>
<proteinExistence type="predicted"/>
<dbReference type="PANTHER" id="PTHR31912">
    <property type="entry name" value="IP13529P"/>
    <property type="match status" value="1"/>
</dbReference>
<reference evidence="1 2" key="1">
    <citation type="journal article" date="2018" name="Sci. Rep.">
        <title>Genome sequence of the cauliflower mushroom Sparassis crispa (Hanabiratake) and its association with beneficial usage.</title>
        <authorList>
            <person name="Kiyama R."/>
            <person name="Furutani Y."/>
            <person name="Kawaguchi K."/>
            <person name="Nakanishi T."/>
        </authorList>
    </citation>
    <scope>NUCLEOTIDE SEQUENCE [LARGE SCALE GENOMIC DNA]</scope>
</reference>
<evidence type="ECO:0000313" key="1">
    <source>
        <dbReference type="EMBL" id="GBE88301.1"/>
    </source>
</evidence>
<name>A0A401H1J4_9APHY</name>
<dbReference type="STRING" id="139825.A0A401H1J4"/>
<dbReference type="OrthoDB" id="2791548at2759"/>
<protein>
    <submittedName>
        <fullName evidence="1">Uncharacterized protein</fullName>
    </submittedName>
</protein>
<dbReference type="PANTHER" id="PTHR31912:SF34">
    <property type="entry name" value="NOTOCHORD-RELATED PROTEIN"/>
    <property type="match status" value="1"/>
</dbReference>
<dbReference type="RefSeq" id="XP_027619214.1">
    <property type="nucleotide sequence ID" value="XM_027763413.1"/>
</dbReference>
<gene>
    <name evidence="1" type="ORF">SCP_1301160</name>
</gene>
<accession>A0A401H1J4</accession>
<dbReference type="EMBL" id="BFAD01000013">
    <property type="protein sequence ID" value="GBE88301.1"/>
    <property type="molecule type" value="Genomic_DNA"/>
</dbReference>
<dbReference type="AlphaFoldDB" id="A0A401H1J4"/>
<sequence>MHNVACTQYYASVGSSFNHRLLNAPDAPLLPSSLSIAAQFVVSGSDEEMKPALAGHNPLDDLVVYDHEFFDTHGQQILFSAGQVIPDITRQDLGAGLKELEYYDHEIFGRVWTSEDNTHETVADDGGDSSVPEFIARLRDAGVKGVLDSDCESEDGESVDERCEHNGDWAPHGFKMLFMLDLLDNLPHLRLSDDQLRAIIWVMPQARMTCDMALKTEAHTSSLGNQFYMNHPSTLFALDWANPLIRPFIHVYPEASKVIGEFWQAAKWLEEVDYDDLSPMWADWEKNSHRHFYVKELAQLETREYVIPVRWVTIETIVHAEVYDASFDAQTAHFSVNELAMHRIKARELQYNFLDLQHQLTQIHFSDGSDTWKVVMPHFLRAISKGKPMFTIRVMPWGDDVSGNVTKVYNAHTNIYVTNVSLSHCKIAQEYFVRFSSTSPHACASELFTAHFRDLKSDKWHLAYDCQLEQEIIFRILTHVLPADNQQQSESTSVVASKGKYNCQYDKMGGTEAERETNDGYHVHFQASPAAMHSGECYLLTQQFKVACLGVQDAVDKLQSSTGVKDKIATYWIEQLIPKARELQHICISSRATRDAALNNRNLIGDALDAVKLHIKREIQSELMDWVISQLAASYNSLPPDVIGRTHLRPGDHFNPLLKADGINPHSDNTLKILHTYLLGNDKYIWYDTNKIWDKKKEELFAVRLQSSSIDGLTLPALRSAYMVQYKNSLLGKHFKAIQQLTATGELGALLWYPEIKNIDAYLNDLQVLIDNLLDVWAQVDPRRIIIKMKLHALIHLKDDIRRHAP</sequence>
<evidence type="ECO:0000313" key="2">
    <source>
        <dbReference type="Proteomes" id="UP000287166"/>
    </source>
</evidence>
<dbReference type="InParanoid" id="A0A401H1J4"/>